<dbReference type="Pfam" id="PF00172">
    <property type="entry name" value="Zn_clus"/>
    <property type="match status" value="1"/>
</dbReference>
<dbReference type="PROSITE" id="PS00463">
    <property type="entry name" value="ZN2_CY6_FUNGAL_1"/>
    <property type="match status" value="1"/>
</dbReference>
<dbReference type="Gene3D" id="4.10.240.10">
    <property type="entry name" value="Zn(2)-C6 fungal-type DNA-binding domain"/>
    <property type="match status" value="1"/>
</dbReference>
<gene>
    <name evidence="9" type="ORF">BJX66DRAFT_348465</name>
</gene>
<dbReference type="InterPro" id="IPR001138">
    <property type="entry name" value="Zn2Cys6_DnaBD"/>
</dbReference>
<evidence type="ECO:0000313" key="10">
    <source>
        <dbReference type="Proteomes" id="UP001610563"/>
    </source>
</evidence>
<dbReference type="PROSITE" id="PS50048">
    <property type="entry name" value="ZN2_CY6_FUNGAL_2"/>
    <property type="match status" value="1"/>
</dbReference>
<feature type="compositionally biased region" description="Polar residues" evidence="7">
    <location>
        <begin position="9"/>
        <end position="18"/>
    </location>
</feature>
<proteinExistence type="predicted"/>
<name>A0ABR4FM68_9EURO</name>
<dbReference type="CDD" id="cd00067">
    <property type="entry name" value="GAL4"/>
    <property type="match status" value="1"/>
</dbReference>
<protein>
    <submittedName>
        <fullName evidence="9">Fungal-specific transcription factor domain-containing protein</fullName>
    </submittedName>
</protein>
<dbReference type="InterPro" id="IPR007219">
    <property type="entry name" value="XnlR_reg_dom"/>
</dbReference>
<dbReference type="InterPro" id="IPR036864">
    <property type="entry name" value="Zn2-C6_fun-type_DNA-bd_sf"/>
</dbReference>
<dbReference type="SUPFAM" id="SSF57701">
    <property type="entry name" value="Zn2/Cys6 DNA-binding domain"/>
    <property type="match status" value="1"/>
</dbReference>
<evidence type="ECO:0000256" key="2">
    <source>
        <dbReference type="ARBA" id="ARBA00022833"/>
    </source>
</evidence>
<evidence type="ECO:0000256" key="3">
    <source>
        <dbReference type="ARBA" id="ARBA00023015"/>
    </source>
</evidence>
<dbReference type="Pfam" id="PF04082">
    <property type="entry name" value="Fungal_trans"/>
    <property type="match status" value="1"/>
</dbReference>
<evidence type="ECO:0000256" key="6">
    <source>
        <dbReference type="ARBA" id="ARBA00023242"/>
    </source>
</evidence>
<accession>A0ABR4FM68</accession>
<dbReference type="SMART" id="SM00906">
    <property type="entry name" value="Fungal_trans"/>
    <property type="match status" value="1"/>
</dbReference>
<evidence type="ECO:0000256" key="7">
    <source>
        <dbReference type="SAM" id="MobiDB-lite"/>
    </source>
</evidence>
<comment type="caution">
    <text evidence="9">The sequence shown here is derived from an EMBL/GenBank/DDBJ whole genome shotgun (WGS) entry which is preliminary data.</text>
</comment>
<keyword evidence="1" id="KW-0479">Metal-binding</keyword>
<evidence type="ECO:0000256" key="1">
    <source>
        <dbReference type="ARBA" id="ARBA00022723"/>
    </source>
</evidence>
<dbReference type="PANTHER" id="PTHR47663:SF2">
    <property type="entry name" value="ARABINOLYTIC TRANSCRIPTIONAL ACTIVATOR ARAR-RELATED"/>
    <property type="match status" value="1"/>
</dbReference>
<organism evidence="9 10">
    <name type="scientific">Aspergillus keveii</name>
    <dbReference type="NCBI Taxonomy" id="714993"/>
    <lineage>
        <taxon>Eukaryota</taxon>
        <taxon>Fungi</taxon>
        <taxon>Dikarya</taxon>
        <taxon>Ascomycota</taxon>
        <taxon>Pezizomycotina</taxon>
        <taxon>Eurotiomycetes</taxon>
        <taxon>Eurotiomycetidae</taxon>
        <taxon>Eurotiales</taxon>
        <taxon>Aspergillaceae</taxon>
        <taxon>Aspergillus</taxon>
        <taxon>Aspergillus subgen. Nidulantes</taxon>
    </lineage>
</organism>
<dbReference type="PANTHER" id="PTHR47663">
    <property type="entry name" value="XYLANOLYTIC TRANSCRIPTIONAL ACTIVATOR XLNR-RELATED"/>
    <property type="match status" value="1"/>
</dbReference>
<keyword evidence="10" id="KW-1185">Reference proteome</keyword>
<sequence length="795" mass="88800">MAKALPASPQESPSNESISPGAKQRRTRNRIACDDCHSQHARCDRVFPCSRCLRKNIQCSFSRELRKRGRLPKHSPRPGNGIMKGAVGLYNADTSSPDAQYMISPTASDGSQQSSCYLKDVPVLLSQGIEYPQSLDELDCAVQRCEKADVLNESLLFQDTSGDFPDLLTGIDLEDGSFPLDTFTPTDFPQCSSPRHAGSEKSTLTPPPTLLSLRYPVLQPLLPFIESTVSGELACELLDLYFTSAFPDQMHPLCHHIHCYVVRKASFLDETSPRPSSPALLASMLWVAASDDRAFSLPMSPCYRKQICHLLHSLTVQLLKPLAHTPTDGPRKTTRDRTPYSNIDLANLPGFAQASPMPNSPPGNKVSVETIDDVITYIHIASILSASEQKALSMQWWYAAFTLARELKLNREVETMPAMDFQSNNFSQMDCLLDFPVSNRRCLNCVCNDRSTHTTEEQREERRRVWWLLYIMDRHLALRDNRPLVLLDSESKDLLPPLDEGAWQAGGIHSNGRNPIGPQCLVFGPKNKRRGFPDFTCHDKSIFGFFLPLMMILGQVVDLNQMENHPILGAGALGKKTLETYRNQVLRQLGVYEVSLNESVARSANIESASSSDVSHLPTHSAPQSNWMSRTIAAYASYYVQVLHILLDEKWDSTILTEDKHLFTSSPNFTLAISRALKAAASVNQILKFDPDISFMPAFFETHLLRGSFYFLLIIEQLQDKADEPFLSACEVMIRAMESCIVTLNTESQRSLCQIMRSAVAQARGRPINHCEVQRRHRAILALSRQTGTGAGLAL</sequence>
<evidence type="ECO:0000313" key="9">
    <source>
        <dbReference type="EMBL" id="KAL2784359.1"/>
    </source>
</evidence>
<dbReference type="Proteomes" id="UP001610563">
    <property type="component" value="Unassembled WGS sequence"/>
</dbReference>
<keyword evidence="3" id="KW-0805">Transcription regulation</keyword>
<keyword evidence="5" id="KW-0804">Transcription</keyword>
<dbReference type="InterPro" id="IPR051439">
    <property type="entry name" value="XlnR/Xlr1"/>
</dbReference>
<keyword evidence="4" id="KW-0238">DNA-binding</keyword>
<keyword evidence="2" id="KW-0862">Zinc</keyword>
<dbReference type="SMART" id="SM00066">
    <property type="entry name" value="GAL4"/>
    <property type="match status" value="1"/>
</dbReference>
<evidence type="ECO:0000256" key="4">
    <source>
        <dbReference type="ARBA" id="ARBA00023125"/>
    </source>
</evidence>
<feature type="region of interest" description="Disordered" evidence="7">
    <location>
        <begin position="1"/>
        <end position="26"/>
    </location>
</feature>
<reference evidence="9 10" key="1">
    <citation type="submission" date="2024-07" db="EMBL/GenBank/DDBJ databases">
        <title>Section-level genome sequencing and comparative genomics of Aspergillus sections Usti and Cavernicolus.</title>
        <authorList>
            <consortium name="Lawrence Berkeley National Laboratory"/>
            <person name="Nybo J.L."/>
            <person name="Vesth T.C."/>
            <person name="Theobald S."/>
            <person name="Frisvad J.C."/>
            <person name="Larsen T.O."/>
            <person name="Kjaerboelling I."/>
            <person name="Rothschild-Mancinelli K."/>
            <person name="Lyhne E.K."/>
            <person name="Kogle M.E."/>
            <person name="Barry K."/>
            <person name="Clum A."/>
            <person name="Na H."/>
            <person name="Ledsgaard L."/>
            <person name="Lin J."/>
            <person name="Lipzen A."/>
            <person name="Kuo A."/>
            <person name="Riley R."/>
            <person name="Mondo S."/>
            <person name="Labutti K."/>
            <person name="Haridas S."/>
            <person name="Pangalinan J."/>
            <person name="Salamov A.A."/>
            <person name="Simmons B.A."/>
            <person name="Magnuson J.K."/>
            <person name="Chen J."/>
            <person name="Drula E."/>
            <person name="Henrissat B."/>
            <person name="Wiebenga A."/>
            <person name="Lubbers R.J."/>
            <person name="Gomes A.C."/>
            <person name="Makela M.R."/>
            <person name="Stajich J."/>
            <person name="Grigoriev I.V."/>
            <person name="Mortensen U.H."/>
            <person name="De Vries R.P."/>
            <person name="Baker S.E."/>
            <person name="Andersen M.R."/>
        </authorList>
    </citation>
    <scope>NUCLEOTIDE SEQUENCE [LARGE SCALE GENOMIC DNA]</scope>
    <source>
        <strain evidence="9 10">CBS 209.92</strain>
    </source>
</reference>
<keyword evidence="6" id="KW-0539">Nucleus</keyword>
<feature type="domain" description="Zn(2)-C6 fungal-type" evidence="8">
    <location>
        <begin position="32"/>
        <end position="61"/>
    </location>
</feature>
<evidence type="ECO:0000259" key="8">
    <source>
        <dbReference type="PROSITE" id="PS50048"/>
    </source>
</evidence>
<dbReference type="CDD" id="cd12148">
    <property type="entry name" value="fungal_TF_MHR"/>
    <property type="match status" value="1"/>
</dbReference>
<dbReference type="EMBL" id="JBFTWV010000183">
    <property type="protein sequence ID" value="KAL2784359.1"/>
    <property type="molecule type" value="Genomic_DNA"/>
</dbReference>
<evidence type="ECO:0000256" key="5">
    <source>
        <dbReference type="ARBA" id="ARBA00023163"/>
    </source>
</evidence>